<evidence type="ECO:0000313" key="4">
    <source>
        <dbReference type="EMBL" id="QDS93060.1"/>
    </source>
</evidence>
<dbReference type="PROSITE" id="PS50110">
    <property type="entry name" value="RESPONSE_REGULATORY"/>
    <property type="match status" value="1"/>
</dbReference>
<dbReference type="EMBL" id="CP036262">
    <property type="protein sequence ID" value="QDS93060.1"/>
    <property type="molecule type" value="Genomic_DNA"/>
</dbReference>
<evidence type="ECO:0000313" key="5">
    <source>
        <dbReference type="Proteomes" id="UP000320672"/>
    </source>
</evidence>
<accession>A0A517MDU5</accession>
<protein>
    <submittedName>
        <fullName evidence="4">Putative transcriptional regulatory protein TcrX</fullName>
    </submittedName>
</protein>
<organism evidence="4 5">
    <name type="scientific">Roseimaritima multifibrata</name>
    <dbReference type="NCBI Taxonomy" id="1930274"/>
    <lineage>
        <taxon>Bacteria</taxon>
        <taxon>Pseudomonadati</taxon>
        <taxon>Planctomycetota</taxon>
        <taxon>Planctomycetia</taxon>
        <taxon>Pirellulales</taxon>
        <taxon>Pirellulaceae</taxon>
        <taxon>Roseimaritima</taxon>
    </lineage>
</organism>
<dbReference type="InterPro" id="IPR050595">
    <property type="entry name" value="Bact_response_regulator"/>
</dbReference>
<dbReference type="Gene3D" id="3.40.50.2300">
    <property type="match status" value="1"/>
</dbReference>
<dbReference type="PANTHER" id="PTHR44591:SF23">
    <property type="entry name" value="CHEY SUBFAMILY"/>
    <property type="match status" value="1"/>
</dbReference>
<dbReference type="Pfam" id="PF00072">
    <property type="entry name" value="Response_reg"/>
    <property type="match status" value="1"/>
</dbReference>
<dbReference type="InterPro" id="IPR011006">
    <property type="entry name" value="CheY-like_superfamily"/>
</dbReference>
<evidence type="ECO:0000259" key="3">
    <source>
        <dbReference type="PROSITE" id="PS50110"/>
    </source>
</evidence>
<sequence>MFHSSQSKLLLVESDPLLSDLTSFRLELLGFQIETLNSGSDALSSLSRELPDLLIMGTELRDGDGIELVARLRTKNPPEQLPILICSLDSSLETVERAFAAGAQDYLITPYDPSVLEQKIQDLLQAYRSAVRKNRPNLNAKTGSVR</sequence>
<dbReference type="OrthoDB" id="9813953at2"/>
<evidence type="ECO:0000256" key="1">
    <source>
        <dbReference type="ARBA" id="ARBA00022553"/>
    </source>
</evidence>
<dbReference type="SMART" id="SM00448">
    <property type="entry name" value="REC"/>
    <property type="match status" value="1"/>
</dbReference>
<dbReference type="SUPFAM" id="SSF52172">
    <property type="entry name" value="CheY-like"/>
    <property type="match status" value="1"/>
</dbReference>
<feature type="domain" description="Response regulatory" evidence="3">
    <location>
        <begin position="8"/>
        <end position="124"/>
    </location>
</feature>
<keyword evidence="5" id="KW-1185">Reference proteome</keyword>
<dbReference type="Proteomes" id="UP000320672">
    <property type="component" value="Chromosome"/>
</dbReference>
<dbReference type="CDD" id="cd00156">
    <property type="entry name" value="REC"/>
    <property type="match status" value="1"/>
</dbReference>
<dbReference type="InterPro" id="IPR001789">
    <property type="entry name" value="Sig_transdc_resp-reg_receiver"/>
</dbReference>
<keyword evidence="1" id="KW-0597">Phosphoprotein</keyword>
<comment type="caution">
    <text evidence="2">Lacks conserved residue(s) required for the propagation of feature annotation.</text>
</comment>
<reference evidence="4 5" key="1">
    <citation type="submission" date="2019-02" db="EMBL/GenBank/DDBJ databases">
        <title>Deep-cultivation of Planctomycetes and their phenomic and genomic characterization uncovers novel biology.</title>
        <authorList>
            <person name="Wiegand S."/>
            <person name="Jogler M."/>
            <person name="Boedeker C."/>
            <person name="Pinto D."/>
            <person name="Vollmers J."/>
            <person name="Rivas-Marin E."/>
            <person name="Kohn T."/>
            <person name="Peeters S.H."/>
            <person name="Heuer A."/>
            <person name="Rast P."/>
            <person name="Oberbeckmann S."/>
            <person name="Bunk B."/>
            <person name="Jeske O."/>
            <person name="Meyerdierks A."/>
            <person name="Storesund J.E."/>
            <person name="Kallscheuer N."/>
            <person name="Luecker S."/>
            <person name="Lage O.M."/>
            <person name="Pohl T."/>
            <person name="Merkel B.J."/>
            <person name="Hornburger P."/>
            <person name="Mueller R.-W."/>
            <person name="Bruemmer F."/>
            <person name="Labrenz M."/>
            <person name="Spormann A.M."/>
            <person name="Op den Camp H."/>
            <person name="Overmann J."/>
            <person name="Amann R."/>
            <person name="Jetten M.S.M."/>
            <person name="Mascher T."/>
            <person name="Medema M.H."/>
            <person name="Devos D.P."/>
            <person name="Kaster A.-K."/>
            <person name="Ovreas L."/>
            <person name="Rohde M."/>
            <person name="Galperin M.Y."/>
            <person name="Jogler C."/>
        </authorList>
    </citation>
    <scope>NUCLEOTIDE SEQUENCE [LARGE SCALE GENOMIC DNA]</scope>
    <source>
        <strain evidence="4 5">FF011L</strain>
    </source>
</reference>
<dbReference type="GO" id="GO:0000160">
    <property type="term" value="P:phosphorelay signal transduction system"/>
    <property type="evidence" value="ECO:0007669"/>
    <property type="project" value="InterPro"/>
</dbReference>
<dbReference type="RefSeq" id="WP_145351210.1">
    <property type="nucleotide sequence ID" value="NZ_CP036262.1"/>
</dbReference>
<dbReference type="KEGG" id="rml:FF011L_18150"/>
<evidence type="ECO:0000256" key="2">
    <source>
        <dbReference type="PROSITE-ProRule" id="PRU00169"/>
    </source>
</evidence>
<proteinExistence type="predicted"/>
<name>A0A517MDU5_9BACT</name>
<dbReference type="AlphaFoldDB" id="A0A517MDU5"/>
<gene>
    <name evidence="4" type="primary">tcrX_1</name>
    <name evidence="4" type="ORF">FF011L_18150</name>
</gene>
<dbReference type="PANTHER" id="PTHR44591">
    <property type="entry name" value="STRESS RESPONSE REGULATOR PROTEIN 1"/>
    <property type="match status" value="1"/>
</dbReference>